<reference evidence="1 2" key="1">
    <citation type="submission" date="2019-10" db="EMBL/GenBank/DDBJ databases">
        <title>Deinococcus sp. isolated from soil.</title>
        <authorList>
            <person name="Li Y."/>
            <person name="Wang J."/>
        </authorList>
    </citation>
    <scope>NUCLEOTIDE SEQUENCE [LARGE SCALE GENOMIC DNA]</scope>
    <source>
        <strain evidence="1 2">SDU3-2</strain>
    </source>
</reference>
<keyword evidence="2" id="KW-1185">Reference proteome</keyword>
<dbReference type="AlphaFoldDB" id="A0A7X1TT76"/>
<dbReference type="EMBL" id="WBSL01000018">
    <property type="protein sequence ID" value="MPY68229.1"/>
    <property type="molecule type" value="Genomic_DNA"/>
</dbReference>
<comment type="caution">
    <text evidence="1">The sequence shown here is derived from an EMBL/GenBank/DDBJ whole genome shotgun (WGS) entry which is preliminary data.</text>
</comment>
<organism evidence="1 2">
    <name type="scientific">Deinococcus terrestris</name>
    <dbReference type="NCBI Taxonomy" id="2651870"/>
    <lineage>
        <taxon>Bacteria</taxon>
        <taxon>Thermotogati</taxon>
        <taxon>Deinococcota</taxon>
        <taxon>Deinococci</taxon>
        <taxon>Deinococcales</taxon>
        <taxon>Deinococcaceae</taxon>
        <taxon>Deinococcus</taxon>
    </lineage>
</organism>
<dbReference type="Proteomes" id="UP000484842">
    <property type="component" value="Unassembled WGS sequence"/>
</dbReference>
<name>A0A7X1TT76_9DEIO</name>
<accession>A0A7X1TT76</accession>
<evidence type="ECO:0000313" key="2">
    <source>
        <dbReference type="Proteomes" id="UP000484842"/>
    </source>
</evidence>
<sequence>MLTLHGHYQVAPNKRLTILAEADQQPKGTLPTDIRALSEACAQNAGRCEVQVITQHGLMQGTLTEKKPRQLSRRLFEGHLAFLPRT</sequence>
<evidence type="ECO:0000313" key="1">
    <source>
        <dbReference type="EMBL" id="MPY68229.1"/>
    </source>
</evidence>
<proteinExistence type="predicted"/>
<protein>
    <submittedName>
        <fullName evidence="1">Uncharacterized protein</fullName>
    </submittedName>
</protein>
<dbReference type="RefSeq" id="WP_152872539.1">
    <property type="nucleotide sequence ID" value="NZ_WBSL01000018.1"/>
</dbReference>
<gene>
    <name evidence="1" type="ORF">F8S09_16355</name>
</gene>